<evidence type="ECO:0000313" key="3">
    <source>
        <dbReference type="EMBL" id="MDB9224875.1"/>
    </source>
</evidence>
<protein>
    <submittedName>
        <fullName evidence="4">Uncharacterized protein</fullName>
    </submittedName>
</protein>
<dbReference type="GeneID" id="61273451"/>
<dbReference type="RefSeq" id="WP_013610550.1">
    <property type="nucleotide sequence ID" value="NZ_JADMYR010000001.1"/>
</dbReference>
<dbReference type="EMBL" id="QRYW01000003">
    <property type="protein sequence ID" value="RGV30261.1"/>
    <property type="molecule type" value="Genomic_DNA"/>
</dbReference>
<dbReference type="Proteomes" id="UP001212263">
    <property type="component" value="Unassembled WGS sequence"/>
</dbReference>
<evidence type="ECO:0000256" key="1">
    <source>
        <dbReference type="SAM" id="SignalP"/>
    </source>
</evidence>
<proteinExistence type="predicted"/>
<feature type="signal peptide" evidence="1">
    <location>
        <begin position="1"/>
        <end position="22"/>
    </location>
</feature>
<evidence type="ECO:0000313" key="4">
    <source>
        <dbReference type="EMBL" id="RGV30261.1"/>
    </source>
</evidence>
<reference evidence="2" key="2">
    <citation type="submission" date="2022-01" db="EMBL/GenBank/DDBJ databases">
        <title>Collection of gut derived symbiotic bacterial strains cultured from healthy donors.</title>
        <authorList>
            <person name="Lin H."/>
            <person name="Kohout C."/>
            <person name="Waligurski E."/>
            <person name="Pamer E.G."/>
        </authorList>
    </citation>
    <scope>NUCLEOTIDE SEQUENCE</scope>
    <source>
        <strain evidence="2">DFI.1.149</strain>
    </source>
</reference>
<keyword evidence="1" id="KW-0732">Signal</keyword>
<comment type="caution">
    <text evidence="4">The sequence shown here is derived from an EMBL/GenBank/DDBJ whole genome shotgun (WGS) entry which is preliminary data.</text>
</comment>
<reference evidence="4 5" key="1">
    <citation type="submission" date="2018-08" db="EMBL/GenBank/DDBJ databases">
        <title>A genome reference for cultivated species of the human gut microbiota.</title>
        <authorList>
            <person name="Zou Y."/>
            <person name="Xue W."/>
            <person name="Luo G."/>
        </authorList>
    </citation>
    <scope>NUCLEOTIDE SEQUENCE [LARGE SCALE GENOMIC DNA]</scope>
    <source>
        <strain evidence="4 5">AF14-6AC</strain>
    </source>
</reference>
<dbReference type="PROSITE" id="PS51257">
    <property type="entry name" value="PROKAR_LIPOPROTEIN"/>
    <property type="match status" value="1"/>
</dbReference>
<dbReference type="EMBL" id="JAKNDN010000010">
    <property type="protein sequence ID" value="MCG4959513.1"/>
    <property type="molecule type" value="Genomic_DNA"/>
</dbReference>
<reference evidence="3" key="3">
    <citation type="submission" date="2023-01" db="EMBL/GenBank/DDBJ databases">
        <title>Human gut microbiome strain richness.</title>
        <authorList>
            <person name="Chen-Liaw A."/>
        </authorList>
    </citation>
    <scope>NUCLEOTIDE SEQUENCE</scope>
    <source>
        <strain evidence="3">RTP21484st1_B7_RTP21484_190118</strain>
    </source>
</reference>
<evidence type="ECO:0000313" key="2">
    <source>
        <dbReference type="EMBL" id="MCG4959513.1"/>
    </source>
</evidence>
<dbReference type="EMBL" id="JAQMRD010000033">
    <property type="protein sequence ID" value="MDB9224875.1"/>
    <property type="molecule type" value="Genomic_DNA"/>
</dbReference>
<dbReference type="AlphaFoldDB" id="A0A412WSX0"/>
<evidence type="ECO:0000313" key="5">
    <source>
        <dbReference type="Proteomes" id="UP000283426"/>
    </source>
</evidence>
<organism evidence="4 5">
    <name type="scientific">Odoribacter splanchnicus</name>
    <dbReference type="NCBI Taxonomy" id="28118"/>
    <lineage>
        <taxon>Bacteria</taxon>
        <taxon>Pseudomonadati</taxon>
        <taxon>Bacteroidota</taxon>
        <taxon>Bacteroidia</taxon>
        <taxon>Bacteroidales</taxon>
        <taxon>Odoribacteraceae</taxon>
        <taxon>Odoribacter</taxon>
    </lineage>
</organism>
<gene>
    <name evidence="4" type="ORF">DWW24_02375</name>
    <name evidence="2" type="ORF">L0P03_06555</name>
    <name evidence="3" type="ORF">PN645_18020</name>
</gene>
<feature type="chain" id="PRO_5044085512" evidence="1">
    <location>
        <begin position="23"/>
        <end position="148"/>
    </location>
</feature>
<name>A0A412WSX0_9BACT</name>
<accession>A0A412WSX0</accession>
<dbReference type="Proteomes" id="UP000283426">
    <property type="component" value="Unassembled WGS sequence"/>
</dbReference>
<sequence length="148" mass="16753">MIRNVVLPIIVCSLLLIVQACSSGHEDEVEPVVEEKGFTVKVFYINEAQPDVEIPDAGAKVYLYYGVNNGELVRGEFQAGGEVVKGDITFFPDQMYRIDGDGMIDITPLYEDKEMTMLIESNFYTTRLAAGYFRDLSRPINYKCLFYP</sequence>
<dbReference type="Proteomes" id="UP001199750">
    <property type="component" value="Unassembled WGS sequence"/>
</dbReference>